<sequence>MKALITAPGNTAIVTDTDVPEPATNEILVQIHSLGLNPIDPLYTAHPAAPPGRVVGSDIAGTVKKIGEGVTSWRVGDRVAGFLQGATSANYRPGGFAEFAILEADLAIHIPDSVTFEQAATVPLCSLTAAQALFIRLGIDAPFPNPLKREEQLARPPNILIYSASTSVGLLAIELARSSHTPAGLPYRIFATANIKNHAKLLAAGVEAVFDYRSETWPEDVSRASGGISYALDCISEEDSTAKISQTFIKSGGIIAVVRKTAWHKDGVRDDVTPIYSAVWSGLGHEITYNGGSIPASPSWRAFTVEFFRFLSAGSTSNPSRFPIKPIPVRLMPGGLESIVQDAFVLLGVGKVINRSTDEERRSEPWMKPVSGEKLVYHVYD</sequence>
<dbReference type="EMBL" id="MU150240">
    <property type="protein sequence ID" value="KAF9466811.1"/>
    <property type="molecule type" value="Genomic_DNA"/>
</dbReference>
<dbReference type="SUPFAM" id="SSF50129">
    <property type="entry name" value="GroES-like"/>
    <property type="match status" value="1"/>
</dbReference>
<dbReference type="SUPFAM" id="SSF51735">
    <property type="entry name" value="NAD(P)-binding Rossmann-fold domains"/>
    <property type="match status" value="1"/>
</dbReference>
<dbReference type="InterPro" id="IPR036291">
    <property type="entry name" value="NAD(P)-bd_dom_sf"/>
</dbReference>
<evidence type="ECO:0000313" key="2">
    <source>
        <dbReference type="EMBL" id="KAF9466811.1"/>
    </source>
</evidence>
<dbReference type="InterPro" id="IPR020843">
    <property type="entry name" value="ER"/>
</dbReference>
<dbReference type="InterPro" id="IPR011032">
    <property type="entry name" value="GroES-like_sf"/>
</dbReference>
<dbReference type="Gene3D" id="3.40.50.720">
    <property type="entry name" value="NAD(P)-binding Rossmann-like Domain"/>
    <property type="match status" value="1"/>
</dbReference>
<protein>
    <submittedName>
        <fullName evidence="2">Chaperonin 10-like protein</fullName>
    </submittedName>
</protein>
<dbReference type="InterPro" id="IPR047122">
    <property type="entry name" value="Trans-enoyl_RdTase-like"/>
</dbReference>
<dbReference type="Pfam" id="PF08240">
    <property type="entry name" value="ADH_N"/>
    <property type="match status" value="1"/>
</dbReference>
<gene>
    <name evidence="2" type="ORF">BDZ94DRAFT_1335146</name>
</gene>
<dbReference type="AlphaFoldDB" id="A0A9P5YE29"/>
<dbReference type="PANTHER" id="PTHR45348:SF7">
    <property type="entry name" value="ZINC BINDING OXIDOREDUCTASE, PUTATIVE-RELATED"/>
    <property type="match status" value="1"/>
</dbReference>
<dbReference type="OrthoDB" id="10257049at2759"/>
<proteinExistence type="predicted"/>
<dbReference type="SMART" id="SM00829">
    <property type="entry name" value="PKS_ER"/>
    <property type="match status" value="1"/>
</dbReference>
<evidence type="ECO:0000259" key="1">
    <source>
        <dbReference type="SMART" id="SM00829"/>
    </source>
</evidence>
<name>A0A9P5YE29_9AGAR</name>
<dbReference type="GO" id="GO:0016651">
    <property type="term" value="F:oxidoreductase activity, acting on NAD(P)H"/>
    <property type="evidence" value="ECO:0007669"/>
    <property type="project" value="InterPro"/>
</dbReference>
<dbReference type="PANTHER" id="PTHR45348">
    <property type="entry name" value="HYPOTHETICAL OXIDOREDUCTASE (EUROFUNG)"/>
    <property type="match status" value="1"/>
</dbReference>
<accession>A0A9P5YE29</accession>
<feature type="domain" description="Enoyl reductase (ER)" evidence="1">
    <location>
        <begin position="9"/>
        <end position="353"/>
    </location>
</feature>
<comment type="caution">
    <text evidence="2">The sequence shown here is derived from an EMBL/GenBank/DDBJ whole genome shotgun (WGS) entry which is preliminary data.</text>
</comment>
<dbReference type="Proteomes" id="UP000807353">
    <property type="component" value="Unassembled WGS sequence"/>
</dbReference>
<dbReference type="Gene3D" id="3.90.180.10">
    <property type="entry name" value="Medium-chain alcohol dehydrogenases, catalytic domain"/>
    <property type="match status" value="1"/>
</dbReference>
<evidence type="ECO:0000313" key="3">
    <source>
        <dbReference type="Proteomes" id="UP000807353"/>
    </source>
</evidence>
<dbReference type="CDD" id="cd08249">
    <property type="entry name" value="enoyl_reductase_like"/>
    <property type="match status" value="1"/>
</dbReference>
<reference evidence="2" key="1">
    <citation type="submission" date="2020-11" db="EMBL/GenBank/DDBJ databases">
        <authorList>
            <consortium name="DOE Joint Genome Institute"/>
            <person name="Ahrendt S."/>
            <person name="Riley R."/>
            <person name="Andreopoulos W."/>
            <person name="Labutti K."/>
            <person name="Pangilinan J."/>
            <person name="Ruiz-Duenas F.J."/>
            <person name="Barrasa J.M."/>
            <person name="Sanchez-Garcia M."/>
            <person name="Camarero S."/>
            <person name="Miyauchi S."/>
            <person name="Serrano A."/>
            <person name="Linde D."/>
            <person name="Babiker R."/>
            <person name="Drula E."/>
            <person name="Ayuso-Fernandez I."/>
            <person name="Pacheco R."/>
            <person name="Padilla G."/>
            <person name="Ferreira P."/>
            <person name="Barriuso J."/>
            <person name="Kellner H."/>
            <person name="Castanera R."/>
            <person name="Alfaro M."/>
            <person name="Ramirez L."/>
            <person name="Pisabarro A.G."/>
            <person name="Kuo A."/>
            <person name="Tritt A."/>
            <person name="Lipzen A."/>
            <person name="He G."/>
            <person name="Yan M."/>
            <person name="Ng V."/>
            <person name="Cullen D."/>
            <person name="Martin F."/>
            <person name="Rosso M.-N."/>
            <person name="Henrissat B."/>
            <person name="Hibbett D."/>
            <person name="Martinez A.T."/>
            <person name="Grigoriev I.V."/>
        </authorList>
    </citation>
    <scope>NUCLEOTIDE SEQUENCE</scope>
    <source>
        <strain evidence="2">CBS 247.69</strain>
    </source>
</reference>
<organism evidence="2 3">
    <name type="scientific">Collybia nuda</name>
    <dbReference type="NCBI Taxonomy" id="64659"/>
    <lineage>
        <taxon>Eukaryota</taxon>
        <taxon>Fungi</taxon>
        <taxon>Dikarya</taxon>
        <taxon>Basidiomycota</taxon>
        <taxon>Agaricomycotina</taxon>
        <taxon>Agaricomycetes</taxon>
        <taxon>Agaricomycetidae</taxon>
        <taxon>Agaricales</taxon>
        <taxon>Tricholomatineae</taxon>
        <taxon>Clitocybaceae</taxon>
        <taxon>Collybia</taxon>
    </lineage>
</organism>
<keyword evidence="3" id="KW-1185">Reference proteome</keyword>
<dbReference type="InterPro" id="IPR013154">
    <property type="entry name" value="ADH-like_N"/>
</dbReference>